<organism evidence="2 3">
    <name type="scientific">Dellaglioa algida DSM 15638</name>
    <dbReference type="NCBI Taxonomy" id="1423719"/>
    <lineage>
        <taxon>Bacteria</taxon>
        <taxon>Bacillati</taxon>
        <taxon>Bacillota</taxon>
        <taxon>Bacilli</taxon>
        <taxon>Lactobacillales</taxon>
        <taxon>Lactobacillaceae</taxon>
        <taxon>Dellaglioa</taxon>
    </lineage>
</organism>
<gene>
    <name evidence="2" type="ORF">FC66_GL001345</name>
</gene>
<reference evidence="2 3" key="1">
    <citation type="journal article" date="2015" name="Genome Announc.">
        <title>Expanding the biotechnology potential of lactobacilli through comparative genomics of 213 strains and associated genera.</title>
        <authorList>
            <person name="Sun Z."/>
            <person name="Harris H.M."/>
            <person name="McCann A."/>
            <person name="Guo C."/>
            <person name="Argimon S."/>
            <person name="Zhang W."/>
            <person name="Yang X."/>
            <person name="Jeffery I.B."/>
            <person name="Cooney J.C."/>
            <person name="Kagawa T.F."/>
            <person name="Liu W."/>
            <person name="Song Y."/>
            <person name="Salvetti E."/>
            <person name="Wrobel A."/>
            <person name="Rasinkangas P."/>
            <person name="Parkhill J."/>
            <person name="Rea M.C."/>
            <person name="O'Sullivan O."/>
            <person name="Ritari J."/>
            <person name="Douillard F.P."/>
            <person name="Paul Ross R."/>
            <person name="Yang R."/>
            <person name="Briner A.E."/>
            <person name="Felis G.E."/>
            <person name="de Vos W.M."/>
            <person name="Barrangou R."/>
            <person name="Klaenhammer T.R."/>
            <person name="Caufield P.W."/>
            <person name="Cui Y."/>
            <person name="Zhang H."/>
            <person name="O'Toole P.W."/>
        </authorList>
    </citation>
    <scope>NUCLEOTIDE SEQUENCE [LARGE SCALE GENOMIC DNA]</scope>
    <source>
        <strain evidence="2 3">DSM 15638</strain>
    </source>
</reference>
<keyword evidence="1" id="KW-0812">Transmembrane</keyword>
<dbReference type="STRING" id="1423719.FC66_GL001345"/>
<feature type="transmembrane region" description="Helical" evidence="1">
    <location>
        <begin position="75"/>
        <end position="94"/>
    </location>
</feature>
<keyword evidence="1" id="KW-1133">Transmembrane helix</keyword>
<feature type="transmembrane region" description="Helical" evidence="1">
    <location>
        <begin position="279"/>
        <end position="296"/>
    </location>
</feature>
<proteinExistence type="predicted"/>
<feature type="transmembrane region" description="Helical" evidence="1">
    <location>
        <begin position="346"/>
        <end position="366"/>
    </location>
</feature>
<accession>A0A0R1HQR5</accession>
<keyword evidence="1" id="KW-0472">Membrane</keyword>
<feature type="transmembrane region" description="Helical" evidence="1">
    <location>
        <begin position="223"/>
        <end position="245"/>
    </location>
</feature>
<comment type="caution">
    <text evidence="2">The sequence shown here is derived from an EMBL/GenBank/DDBJ whole genome shotgun (WGS) entry which is preliminary data.</text>
</comment>
<protein>
    <recommendedName>
        <fullName evidence="4">Membrane protein YfhO</fullName>
    </recommendedName>
</protein>
<feature type="transmembrane region" description="Helical" evidence="1">
    <location>
        <begin position="101"/>
        <end position="118"/>
    </location>
</feature>
<evidence type="ECO:0000313" key="3">
    <source>
        <dbReference type="Proteomes" id="UP000051450"/>
    </source>
</evidence>
<feature type="transmembrane region" description="Helical" evidence="1">
    <location>
        <begin position="184"/>
        <end position="211"/>
    </location>
</feature>
<feature type="transmembrane region" description="Helical" evidence="1">
    <location>
        <begin position="569"/>
        <end position="588"/>
    </location>
</feature>
<evidence type="ECO:0008006" key="4">
    <source>
        <dbReference type="Google" id="ProtNLM"/>
    </source>
</evidence>
<feature type="transmembrane region" description="Helical" evidence="1">
    <location>
        <begin position="153"/>
        <end position="172"/>
    </location>
</feature>
<feature type="transmembrane region" description="Helical" evidence="1">
    <location>
        <begin position="12"/>
        <end position="31"/>
    </location>
</feature>
<dbReference type="AlphaFoldDB" id="A0A0R1HQR5"/>
<dbReference type="PATRIC" id="fig|1423719.4.peg.1367"/>
<keyword evidence="3" id="KW-1185">Reference proteome</keyword>
<sequence length="596" mass="67433">MVSKFSYLKNHGPVLGVISAVSLFLVLPQILNHSLILGGDSLFHLNRIYDIYMQFKTGNFSYFQSNYGFLQSGRIINALYGPGFAYLLGALLVLVHNWINFQIITSFFAFFISGYTMFFLSREMGSTKKISLLTATLFMGSFWITRWSTNQSFMTWGVMLMPLIVLIGIKMLKNDSESLHVLPFALIFSLLIQVHVLSTLMSIIVLGIFFIFSMIKNKKRNQLLLKCFFAGMLTLLLTFNVWGAMLDVFGSEKLYSPFSELSMSNFTTDISVSTYDTTHIGFVLSLIFLLQIGLYFSKSVKFTTPNKLVTILGTFFLILSSNLIPWTKLSNLIPQLQSSLQFPYRFIGFTTVLLLAGFGVTITSLPSVRLKRYFEISMAILSSFLLFQSYMDLQNKSTLWNTDRPIISKSLNDFKSEYGNEQIKHIFVSSHLGKGLQIVTNESSDYLPKYYSADATSYNQRGTNGYRNKGDSEAYAAYGKYINRNTSAITKRVVNDKLIISWNAIKKADKIQLPIIIYANSLITLNNHHLNKDKMTLSTIGTPTITSPKVGKNTLILSYHSNLITTKSILIIISAWIISVIALIILTIKKRHKPHL</sequence>
<dbReference type="Proteomes" id="UP000051450">
    <property type="component" value="Unassembled WGS sequence"/>
</dbReference>
<feature type="transmembrane region" description="Helical" evidence="1">
    <location>
        <begin position="308"/>
        <end position="326"/>
    </location>
</feature>
<evidence type="ECO:0000256" key="1">
    <source>
        <dbReference type="SAM" id="Phobius"/>
    </source>
</evidence>
<evidence type="ECO:0000313" key="2">
    <source>
        <dbReference type="EMBL" id="KRK45530.1"/>
    </source>
</evidence>
<dbReference type="RefSeq" id="WP_057974401.1">
    <property type="nucleotide sequence ID" value="NZ_AZDI01000007.1"/>
</dbReference>
<name>A0A0R1HQR5_9LACO</name>
<dbReference type="EMBL" id="AZDI01000007">
    <property type="protein sequence ID" value="KRK45530.1"/>
    <property type="molecule type" value="Genomic_DNA"/>
</dbReference>